<evidence type="ECO:0000313" key="2">
    <source>
        <dbReference type="Proteomes" id="UP000009022"/>
    </source>
</evidence>
<dbReference type="InParanoid" id="B3RHZ9"/>
<evidence type="ECO:0000313" key="1">
    <source>
        <dbReference type="EMBL" id="EDV29677.1"/>
    </source>
</evidence>
<dbReference type="HOGENOM" id="CLU_695093_0_0_1"/>
<accession>B3RHZ9</accession>
<dbReference type="Proteomes" id="UP000009022">
    <property type="component" value="Unassembled WGS sequence"/>
</dbReference>
<dbReference type="AlphaFoldDB" id="B3RHZ9"/>
<gene>
    <name evidence="1" type="ORF">TRIADDRAFT_52331</name>
</gene>
<dbReference type="CTD" id="6749368"/>
<dbReference type="RefSeq" id="XP_002108879.1">
    <property type="nucleotide sequence ID" value="XM_002108843.1"/>
</dbReference>
<dbReference type="GeneID" id="6749368"/>
<protein>
    <submittedName>
        <fullName evidence="1">Uncharacterized protein</fullName>
    </submittedName>
</protein>
<proteinExistence type="predicted"/>
<dbReference type="EMBL" id="DS985241">
    <property type="protein sequence ID" value="EDV29677.1"/>
    <property type="molecule type" value="Genomic_DNA"/>
</dbReference>
<dbReference type="KEGG" id="tad:TRIADDRAFT_52331"/>
<keyword evidence="2" id="KW-1185">Reference proteome</keyword>
<name>B3RHZ9_TRIAD</name>
<reference evidence="1 2" key="1">
    <citation type="journal article" date="2008" name="Nature">
        <title>The Trichoplax genome and the nature of placozoans.</title>
        <authorList>
            <person name="Srivastava M."/>
            <person name="Begovic E."/>
            <person name="Chapman J."/>
            <person name="Putnam N.H."/>
            <person name="Hellsten U."/>
            <person name="Kawashima T."/>
            <person name="Kuo A."/>
            <person name="Mitros T."/>
            <person name="Salamov A."/>
            <person name="Carpenter M.L."/>
            <person name="Signorovitch A.Y."/>
            <person name="Moreno M.A."/>
            <person name="Kamm K."/>
            <person name="Grimwood J."/>
            <person name="Schmutz J."/>
            <person name="Shapiro H."/>
            <person name="Grigoriev I.V."/>
            <person name="Buss L.W."/>
            <person name="Schierwater B."/>
            <person name="Dellaporta S.L."/>
            <person name="Rokhsar D.S."/>
        </authorList>
    </citation>
    <scope>NUCLEOTIDE SEQUENCE [LARGE SCALE GENOMIC DNA]</scope>
    <source>
        <strain evidence="1 2">Grell-BS-1999</strain>
    </source>
</reference>
<organism evidence="1 2">
    <name type="scientific">Trichoplax adhaerens</name>
    <name type="common">Trichoplax reptans</name>
    <dbReference type="NCBI Taxonomy" id="10228"/>
    <lineage>
        <taxon>Eukaryota</taxon>
        <taxon>Metazoa</taxon>
        <taxon>Placozoa</taxon>
        <taxon>Uniplacotomia</taxon>
        <taxon>Trichoplacea</taxon>
        <taxon>Trichoplacidae</taxon>
        <taxon>Trichoplax</taxon>
    </lineage>
</organism>
<dbReference type="Gene3D" id="2.20.25.230">
    <property type="match status" value="1"/>
</dbReference>
<sequence>MERLQSDSENFLQFLISLKAEDLRHESRNSFQIFPTQFKEICNVYMIPEGVNHPKVNLASGKSGFYLVTGYSRTALIQDEVSSVNDQNQFNNSYESTSFEEEDGEEYPVSLTLTAERFVRIGPANDALGQMINVFETFHSDNLHEVVSWNIAADSMIPLPYASARQLLSYFALSHTSPVRNGQTIAKPCWILTTKNEKLYKRSDVPKLENRLTARGMTAESKMKAQGYAQYRLLSPISEDSKLKSSLTLELVWQGLNTLIEKPALMSDAILKYWMYSNKDVEIWPTHCGYKVDVMSSVKSFLQDCNNLNELTEAVSYIAQKLADGRLLPQYLFLHCDSDEPYIWTMSASNEMPNFNVSAIAHSFNVHEGTDHQDNTSNSELSTSYLISSSECDEFSL</sequence>